<evidence type="ECO:0000313" key="6">
    <source>
        <dbReference type="Proteomes" id="UP000439591"/>
    </source>
</evidence>
<keyword evidence="1" id="KW-0732">Signal</keyword>
<accession>A0A5S9QRJ4</accession>
<dbReference type="EMBL" id="CACSIK010000003">
    <property type="protein sequence ID" value="CAA0110289.1"/>
    <property type="molecule type" value="Genomic_DNA"/>
</dbReference>
<sequence length="208" mass="23537">MFLRVFFALLLIAPTSSFAANCEDSEIFTEQLLSKAVQELVQHFGIEASKRPIASCESGPGTQRKIKLSDHEQDEFFTYYNMVSCHTNTSAQEVSCNSSEGRRIKYQDTTIDTDRALTVKNDNEKQIANYMLALDCFTQGLQAGTVKTRKYNRLLDTTLDIPLAADTVINSINMLPGFRRYTINASANHHRFSVELDREFGCFIEPLK</sequence>
<dbReference type="Proteomes" id="UP000435877">
    <property type="component" value="Unassembled WGS sequence"/>
</dbReference>
<evidence type="ECO:0000313" key="4">
    <source>
        <dbReference type="EMBL" id="CAA0122000.1"/>
    </source>
</evidence>
<dbReference type="OrthoDB" id="5740873at2"/>
<name>A0A5S9QRJ4_9GAMM</name>
<organism evidence="4 6">
    <name type="scientific">Zhongshania aliphaticivorans</name>
    <dbReference type="NCBI Taxonomy" id="1470434"/>
    <lineage>
        <taxon>Bacteria</taxon>
        <taxon>Pseudomonadati</taxon>
        <taxon>Pseudomonadota</taxon>
        <taxon>Gammaproteobacteria</taxon>
        <taxon>Cellvibrionales</taxon>
        <taxon>Spongiibacteraceae</taxon>
        <taxon>Zhongshania</taxon>
    </lineage>
</organism>
<dbReference type="EMBL" id="CACSIM010000006">
    <property type="protein sequence ID" value="CAA0118070.1"/>
    <property type="molecule type" value="Genomic_DNA"/>
</dbReference>
<protein>
    <submittedName>
        <fullName evidence="4">Uncharacterized protein</fullName>
    </submittedName>
</protein>
<evidence type="ECO:0000313" key="5">
    <source>
        <dbReference type="Proteomes" id="UP000435877"/>
    </source>
</evidence>
<evidence type="ECO:0000313" key="3">
    <source>
        <dbReference type="EMBL" id="CAA0118070.1"/>
    </source>
</evidence>
<feature type="chain" id="PRO_5036150551" evidence="1">
    <location>
        <begin position="20"/>
        <end position="208"/>
    </location>
</feature>
<dbReference type="AlphaFoldDB" id="A0A5S9QRJ4"/>
<gene>
    <name evidence="2" type="ORF">IHBHHGIJ_03182</name>
    <name evidence="3" type="ORF">KFEGEMFD_03395</name>
    <name evidence="4" type="ORF">KFEGEMFD_03927</name>
</gene>
<reference evidence="5 6" key="1">
    <citation type="submission" date="2019-11" db="EMBL/GenBank/DDBJ databases">
        <authorList>
            <person name="Holert J."/>
        </authorList>
    </citation>
    <scope>NUCLEOTIDE SEQUENCE [LARGE SCALE GENOMIC DNA]</scope>
    <source>
        <strain evidence="4">BC3_2A</strain>
        <strain evidence="2">SB11_1A</strain>
    </source>
</reference>
<evidence type="ECO:0000256" key="1">
    <source>
        <dbReference type="SAM" id="SignalP"/>
    </source>
</evidence>
<keyword evidence="5" id="KW-1185">Reference proteome</keyword>
<dbReference type="EMBL" id="CACSIM010000008">
    <property type="protein sequence ID" value="CAA0122000.1"/>
    <property type="molecule type" value="Genomic_DNA"/>
</dbReference>
<proteinExistence type="predicted"/>
<dbReference type="Proteomes" id="UP000439591">
    <property type="component" value="Unassembled WGS sequence"/>
</dbReference>
<dbReference type="RefSeq" id="WP_159269886.1">
    <property type="nucleotide sequence ID" value="NZ_CACSIK010000003.1"/>
</dbReference>
<evidence type="ECO:0000313" key="2">
    <source>
        <dbReference type="EMBL" id="CAA0110289.1"/>
    </source>
</evidence>
<feature type="signal peptide" evidence="1">
    <location>
        <begin position="1"/>
        <end position="19"/>
    </location>
</feature>